<dbReference type="AlphaFoldDB" id="A0A5J4SU99"/>
<comment type="pathway">
    <text evidence="1">Cofactor biosynthesis; tetrahydrofolate biosynthesis; 2-amino-4-hydroxy-6-hydroxymethyl-7,8-dihydropteridine diphosphate from 7,8-dihydroneopterin triphosphate: step 4/4.</text>
</comment>
<evidence type="ECO:0000256" key="2">
    <source>
        <dbReference type="ARBA" id="ARBA00013253"/>
    </source>
</evidence>
<dbReference type="GO" id="GO:0005524">
    <property type="term" value="F:ATP binding"/>
    <property type="evidence" value="ECO:0007669"/>
    <property type="project" value="UniProtKB-KW"/>
</dbReference>
<dbReference type="UniPathway" id="UPA00077">
    <property type="reaction ID" value="UER00155"/>
</dbReference>
<name>A0A5J4SU99_9ZZZZ</name>
<dbReference type="Gene3D" id="3.30.70.560">
    <property type="entry name" value="7,8-Dihydro-6-hydroxymethylpterin-pyrophosphokinase HPPK"/>
    <property type="match status" value="1"/>
</dbReference>
<dbReference type="GO" id="GO:0046654">
    <property type="term" value="P:tetrahydrofolate biosynthetic process"/>
    <property type="evidence" value="ECO:0007669"/>
    <property type="project" value="UniProtKB-UniPathway"/>
</dbReference>
<evidence type="ECO:0000256" key="1">
    <source>
        <dbReference type="ARBA" id="ARBA00005051"/>
    </source>
</evidence>
<sequence>MACVYLGLGTNLGNQEQNLYDAVQKIEKRIGEKLSLSAFYITAPWGFTSGNDFLNAVINVDSPLLPLVILKETQIIELEMGRKKEKQEIDESTIGGRVYHDRLIDIDLLLYDNLIMTTKELTLPHPLMTERIFVMKPLVEIAPEVVHPVFGRTMLEILSSLTSL</sequence>
<dbReference type="GO" id="GO:0046656">
    <property type="term" value="P:folic acid biosynthetic process"/>
    <property type="evidence" value="ECO:0007669"/>
    <property type="project" value="UniProtKB-KW"/>
</dbReference>
<keyword evidence="5 9" id="KW-0418">Kinase</keyword>
<dbReference type="SUPFAM" id="SSF55083">
    <property type="entry name" value="6-hydroxymethyl-7,8-dihydropterin pyrophosphokinase, HPPK"/>
    <property type="match status" value="1"/>
</dbReference>
<evidence type="ECO:0000313" key="9">
    <source>
        <dbReference type="EMBL" id="KAA6348755.1"/>
    </source>
</evidence>
<evidence type="ECO:0000256" key="7">
    <source>
        <dbReference type="ARBA" id="ARBA00022909"/>
    </source>
</evidence>
<dbReference type="EC" id="2.7.6.3" evidence="2"/>
<dbReference type="GO" id="GO:0016301">
    <property type="term" value="F:kinase activity"/>
    <property type="evidence" value="ECO:0007669"/>
    <property type="project" value="UniProtKB-KW"/>
</dbReference>
<dbReference type="InterPro" id="IPR035907">
    <property type="entry name" value="Hppk_sf"/>
</dbReference>
<organism evidence="9">
    <name type="scientific">termite gut metagenome</name>
    <dbReference type="NCBI Taxonomy" id="433724"/>
    <lineage>
        <taxon>unclassified sequences</taxon>
        <taxon>metagenomes</taxon>
        <taxon>organismal metagenomes</taxon>
    </lineage>
</organism>
<accession>A0A5J4SU99</accession>
<evidence type="ECO:0000256" key="4">
    <source>
        <dbReference type="ARBA" id="ARBA00022741"/>
    </source>
</evidence>
<keyword evidence="3 9" id="KW-0808">Transferase</keyword>
<evidence type="ECO:0000256" key="5">
    <source>
        <dbReference type="ARBA" id="ARBA00022777"/>
    </source>
</evidence>
<dbReference type="GO" id="GO:0003848">
    <property type="term" value="F:2-amino-4-hydroxy-6-hydroxymethyldihydropteridine diphosphokinase activity"/>
    <property type="evidence" value="ECO:0007669"/>
    <property type="project" value="UniProtKB-EC"/>
</dbReference>
<dbReference type="PANTHER" id="PTHR43071">
    <property type="entry name" value="2-AMINO-4-HYDROXY-6-HYDROXYMETHYLDIHYDROPTERIDINE PYROPHOSPHOKINASE"/>
    <property type="match status" value="1"/>
</dbReference>
<keyword evidence="7" id="KW-0289">Folate biosynthesis</keyword>
<dbReference type="CDD" id="cd00483">
    <property type="entry name" value="HPPK"/>
    <property type="match status" value="1"/>
</dbReference>
<dbReference type="InterPro" id="IPR000550">
    <property type="entry name" value="Hppk"/>
</dbReference>
<feature type="domain" description="7,8-dihydro-6-hydroxymethylpterin-pyrophosphokinase" evidence="8">
    <location>
        <begin position="5"/>
        <end position="143"/>
    </location>
</feature>
<dbReference type="PANTHER" id="PTHR43071:SF1">
    <property type="entry name" value="2-AMINO-4-HYDROXY-6-HYDROXYMETHYLDIHYDROPTERIDINE PYROPHOSPHOKINASE"/>
    <property type="match status" value="1"/>
</dbReference>
<evidence type="ECO:0000256" key="6">
    <source>
        <dbReference type="ARBA" id="ARBA00022840"/>
    </source>
</evidence>
<proteinExistence type="predicted"/>
<gene>
    <name evidence="9" type="ORF">EZS27_003820</name>
</gene>
<reference evidence="9" key="1">
    <citation type="submission" date="2019-03" db="EMBL/GenBank/DDBJ databases">
        <title>Single cell metagenomics reveals metabolic interactions within the superorganism composed of flagellate Streblomastix strix and complex community of Bacteroidetes bacteria on its surface.</title>
        <authorList>
            <person name="Treitli S.C."/>
            <person name="Kolisko M."/>
            <person name="Husnik F."/>
            <person name="Keeling P."/>
            <person name="Hampl V."/>
        </authorList>
    </citation>
    <scope>NUCLEOTIDE SEQUENCE</scope>
    <source>
        <strain evidence="9">STM</strain>
    </source>
</reference>
<keyword evidence="6" id="KW-0067">ATP-binding</keyword>
<evidence type="ECO:0000259" key="8">
    <source>
        <dbReference type="Pfam" id="PF01288"/>
    </source>
</evidence>
<protein>
    <recommendedName>
        <fullName evidence="2">2-amino-4-hydroxy-6-hydroxymethyldihydropteridine diphosphokinase</fullName>
        <ecNumber evidence="2">2.7.6.3</ecNumber>
    </recommendedName>
</protein>
<dbReference type="Pfam" id="PF01288">
    <property type="entry name" value="HPPK"/>
    <property type="match status" value="1"/>
</dbReference>
<dbReference type="EMBL" id="SNRY01000061">
    <property type="protein sequence ID" value="KAA6348755.1"/>
    <property type="molecule type" value="Genomic_DNA"/>
</dbReference>
<comment type="caution">
    <text evidence="9">The sequence shown here is derived from an EMBL/GenBank/DDBJ whole genome shotgun (WGS) entry which is preliminary data.</text>
</comment>
<evidence type="ECO:0000256" key="3">
    <source>
        <dbReference type="ARBA" id="ARBA00022679"/>
    </source>
</evidence>
<keyword evidence="4" id="KW-0547">Nucleotide-binding</keyword>
<dbReference type="NCBIfam" id="TIGR01498">
    <property type="entry name" value="folK"/>
    <property type="match status" value="1"/>
</dbReference>